<keyword evidence="3" id="KW-1185">Reference proteome</keyword>
<dbReference type="EMBL" id="LSSK01001125">
    <property type="protein sequence ID" value="OMH80640.1"/>
    <property type="molecule type" value="Genomic_DNA"/>
</dbReference>
<organism evidence="2 3">
    <name type="scientific">Zancudomyces culisetae</name>
    <name type="common">Gut fungus</name>
    <name type="synonym">Smittium culisetae</name>
    <dbReference type="NCBI Taxonomy" id="1213189"/>
    <lineage>
        <taxon>Eukaryota</taxon>
        <taxon>Fungi</taxon>
        <taxon>Fungi incertae sedis</taxon>
        <taxon>Zoopagomycota</taxon>
        <taxon>Kickxellomycotina</taxon>
        <taxon>Harpellomycetes</taxon>
        <taxon>Harpellales</taxon>
        <taxon>Legeriomycetaceae</taxon>
        <taxon>Zancudomyces</taxon>
    </lineage>
</organism>
<reference evidence="3" key="1">
    <citation type="submission" date="2017-01" db="EMBL/GenBank/DDBJ databases">
        <authorList>
            <person name="Wang Y."/>
            <person name="White M."/>
            <person name="Kvist S."/>
            <person name="Moncalvo J.-M."/>
        </authorList>
    </citation>
    <scope>NUCLEOTIDE SEQUENCE [LARGE SCALE GENOMIC DNA]</scope>
    <source>
        <strain evidence="3">COL-18-3</strain>
    </source>
</reference>
<accession>A0A1R1PI36</accession>
<gene>
    <name evidence="2" type="ORF">AX774_g5922</name>
</gene>
<keyword evidence="1" id="KW-0732">Signal</keyword>
<feature type="signal peptide" evidence="1">
    <location>
        <begin position="1"/>
        <end position="18"/>
    </location>
</feature>
<feature type="chain" id="PRO_5013203989" evidence="1">
    <location>
        <begin position="19"/>
        <end position="124"/>
    </location>
</feature>
<evidence type="ECO:0000256" key="1">
    <source>
        <dbReference type="SAM" id="SignalP"/>
    </source>
</evidence>
<protein>
    <submittedName>
        <fullName evidence="2">Uncharacterized protein</fullName>
    </submittedName>
</protein>
<name>A0A1R1PI36_ZANCU</name>
<proteinExistence type="predicted"/>
<evidence type="ECO:0000313" key="3">
    <source>
        <dbReference type="Proteomes" id="UP000188320"/>
    </source>
</evidence>
<dbReference type="Proteomes" id="UP000188320">
    <property type="component" value="Unassembled WGS sequence"/>
</dbReference>
<sequence>MVLWSHLILTSNIVASLALDLVCEVIDRIKIFFQLSGSVVIRLLGEGHEAINDILKSANEVLNSATERLGDGIFFFSQYGANFSDNTADDGSKAYKAGIVETDDKYESYGGSTRQRKSRRAKVD</sequence>
<comment type="caution">
    <text evidence="2">The sequence shown here is derived from an EMBL/GenBank/DDBJ whole genome shotgun (WGS) entry which is preliminary data.</text>
</comment>
<dbReference type="AlphaFoldDB" id="A0A1R1PI36"/>
<evidence type="ECO:0000313" key="2">
    <source>
        <dbReference type="EMBL" id="OMH80640.1"/>
    </source>
</evidence>